<keyword evidence="4" id="KW-1185">Reference proteome</keyword>
<dbReference type="PANTHER" id="PTHR31739">
    <property type="entry name" value="ENT-COPALYL DIPHOSPHATE SYNTHASE, CHLOROPLASTIC"/>
    <property type="match status" value="1"/>
</dbReference>
<reference evidence="3" key="1">
    <citation type="submission" date="2023-01" db="EMBL/GenBank/DDBJ databases">
        <title>The growth and conidiation of Purpureocillium lavendulum are regulated by nitrogen source and histone H3K14 acetylation.</title>
        <authorList>
            <person name="Tang P."/>
            <person name="Han J."/>
            <person name="Zhang C."/>
            <person name="Tang P."/>
            <person name="Qi F."/>
            <person name="Zhang K."/>
            <person name="Liang L."/>
        </authorList>
    </citation>
    <scope>NUCLEOTIDE SEQUENCE</scope>
    <source>
        <strain evidence="3">YMF1.00683</strain>
    </source>
</reference>
<dbReference type="Gene3D" id="1.50.10.20">
    <property type="match status" value="1"/>
</dbReference>
<dbReference type="GO" id="GO:0016102">
    <property type="term" value="P:diterpenoid biosynthetic process"/>
    <property type="evidence" value="ECO:0007669"/>
    <property type="project" value="TreeGrafter"/>
</dbReference>
<dbReference type="Gene3D" id="1.50.10.160">
    <property type="match status" value="1"/>
</dbReference>
<comment type="caution">
    <text evidence="3">The sequence shown here is derived from an EMBL/GenBank/DDBJ whole genome shotgun (WGS) entry which is preliminary data.</text>
</comment>
<evidence type="ECO:0000256" key="1">
    <source>
        <dbReference type="ARBA" id="ARBA00006333"/>
    </source>
</evidence>
<comment type="similarity">
    <text evidence="1">Belongs to the terpene synthase family.</text>
</comment>
<dbReference type="PANTHER" id="PTHR31739:SF25">
    <property type="entry name" value="(E,E)-GERANYLLINALOOL SYNTHASE"/>
    <property type="match status" value="1"/>
</dbReference>
<dbReference type="EMBL" id="JAQHRD010000007">
    <property type="protein sequence ID" value="KAJ6438979.1"/>
    <property type="molecule type" value="Genomic_DNA"/>
</dbReference>
<organism evidence="3 4">
    <name type="scientific">Purpureocillium lavendulum</name>
    <dbReference type="NCBI Taxonomy" id="1247861"/>
    <lineage>
        <taxon>Eukaryota</taxon>
        <taxon>Fungi</taxon>
        <taxon>Dikarya</taxon>
        <taxon>Ascomycota</taxon>
        <taxon>Pezizomycotina</taxon>
        <taxon>Sordariomycetes</taxon>
        <taxon>Hypocreomycetidae</taxon>
        <taxon>Hypocreales</taxon>
        <taxon>Ophiocordycipitaceae</taxon>
        <taxon>Purpureocillium</taxon>
    </lineage>
</organism>
<dbReference type="AlphaFoldDB" id="A0AB34FJU5"/>
<gene>
    <name evidence="3" type="ORF">O9K51_08382</name>
</gene>
<dbReference type="InterPro" id="IPR050148">
    <property type="entry name" value="Terpene_synthase-like"/>
</dbReference>
<sequence length="1160" mass="129946">MGSMGSTNHLVEQARSLIRRSVQGYHDQYGFGTMSCSAYDTAWVSLVAKVVNGQRQWLFPECFEHLLVTQSDEGGWVNGKASQIDGILNTAAPLLALLRHAAAPLQLNHDAKLVAYRIEKATASLRSQLVDWDVSTTDHVGFEIIVPAMLNLLAEEDSSLLFDFEAKEALMSTHDTKMALFWPEFLYGSRQTTALHSLEAFIGKIDFDRVSHHKVHGSMMGSPSSTAAYLMHTSEWDEESEAYLRHVIRAASGQGGGGVPSAFPSTHFEYSWILSTLLGAGFSSCDLASRELKKMTNVLSSSFETERGVLGFASSFEADADDTAKAITALHLLGQVASPEKMVEVFEADTHFRTYQGERDPSFTSNCNILQALLHQPDVSAYSSQVLKVAKFLCEHWWTTDGRIKDKWNTSYLYPSFLLVGSLVSLMASLEQNRLLHVFDEDLQSRIAVTLAQACLRPLFDQKDDGSWNHSMEETAYGVLILCEARRLYIFDDLREPLDSAIVRGVAFLDSNDSQVQNYVWIEKVTYASPLLTESYLLAARKAASCPVVASVGSDLEPKSSSKRMDQYARLFHQTPLFESLPEWELRASLIEASLFLPLLRPRRLDVFPRKGVEDDKYFDLIPFFWTSPNNRARTYASTWFLYEMMNITLLTMQVDEFMEAVAGPSFLSHTAELRQLIYDVFRMTESVGAHPVKCDDATHELDGRSRADGGKRNGQRSCDPQQCDDDIVNPLSKFTRYILENSSIQASSHWDQEIIKSELQTYLLAHVQQAEDNARIAWRTNGGRRASTSASTFFGWVRTTGADHSACPFSFFVVSCLIRSSLTPKGDGGDCFPTVEEKYLATSVCRHLSTMCRMYNDLGSVARDEDEGNLNSINFVEFDCHVDVEAKKGALLNMASFERACLREALERLKMQGKNRCGLARRLAERWSCILTMFCEQVDLFGQVHTHSPTCVKYSIGKNKRGGDLCRFKAPWKLVKTTALTPDGVLEIRKTHPMVNRRNQAIAVGLRHNHDISFIATQRKTMALVHYVTNYATKVEDPIWKRVAAAADLLSVTYPADPLRGEEAAEGEVAIGRSADDSGGDGAGNKTRQFLMKVANRVFTERTLSQVEVIADLLGYPVEYTNSSGWAYLNVSLLYWHVFRRWRHLRRESGAADGEDLAA</sequence>
<accession>A0AB34FJU5</accession>
<feature type="compositionally biased region" description="Basic and acidic residues" evidence="2">
    <location>
        <begin position="699"/>
        <end position="712"/>
    </location>
</feature>
<feature type="region of interest" description="Disordered" evidence="2">
    <location>
        <begin position="699"/>
        <end position="723"/>
    </location>
</feature>
<dbReference type="GO" id="GO:0000287">
    <property type="term" value="F:magnesium ion binding"/>
    <property type="evidence" value="ECO:0007669"/>
    <property type="project" value="TreeGrafter"/>
</dbReference>
<name>A0AB34FJU5_9HYPO</name>
<evidence type="ECO:0000313" key="3">
    <source>
        <dbReference type="EMBL" id="KAJ6438979.1"/>
    </source>
</evidence>
<dbReference type="InterPro" id="IPR008930">
    <property type="entry name" value="Terpenoid_cyclase/PrenylTrfase"/>
</dbReference>
<dbReference type="SUPFAM" id="SSF48239">
    <property type="entry name" value="Terpenoid cyclases/Protein prenyltransferases"/>
    <property type="match status" value="1"/>
</dbReference>
<evidence type="ECO:0000313" key="4">
    <source>
        <dbReference type="Proteomes" id="UP001163105"/>
    </source>
</evidence>
<dbReference type="GO" id="GO:0010333">
    <property type="term" value="F:terpene synthase activity"/>
    <property type="evidence" value="ECO:0007669"/>
    <property type="project" value="InterPro"/>
</dbReference>
<dbReference type="Proteomes" id="UP001163105">
    <property type="component" value="Unassembled WGS sequence"/>
</dbReference>
<evidence type="ECO:0000256" key="2">
    <source>
        <dbReference type="SAM" id="MobiDB-lite"/>
    </source>
</evidence>
<proteinExistence type="inferred from homology"/>
<protein>
    <submittedName>
        <fullName evidence="3">Copalyl diphosphate synthase-like protein</fullName>
    </submittedName>
</protein>